<name>A0A3B0ZQ61_9ZZZZ</name>
<dbReference type="PANTHER" id="PTHR30115:SF11">
    <property type="entry name" value="NITROGEN REGULATORY PROTEIN P-II HOMOLOG"/>
    <property type="match status" value="1"/>
</dbReference>
<accession>A0A3B0ZQ61</accession>
<gene>
    <name evidence="1" type="ORF">MNBD_GAMMA18-1271</name>
</gene>
<dbReference type="Pfam" id="PF00543">
    <property type="entry name" value="P-II"/>
    <property type="match status" value="1"/>
</dbReference>
<dbReference type="GO" id="GO:0005524">
    <property type="term" value="F:ATP binding"/>
    <property type="evidence" value="ECO:0007669"/>
    <property type="project" value="TreeGrafter"/>
</dbReference>
<dbReference type="EMBL" id="UOFP01000280">
    <property type="protein sequence ID" value="VAW89572.1"/>
    <property type="molecule type" value="Genomic_DNA"/>
</dbReference>
<dbReference type="GO" id="GO:0006808">
    <property type="term" value="P:regulation of nitrogen utilization"/>
    <property type="evidence" value="ECO:0007669"/>
    <property type="project" value="InterPro"/>
</dbReference>
<dbReference type="InterPro" id="IPR011322">
    <property type="entry name" value="N-reg_PII-like_a/b"/>
</dbReference>
<evidence type="ECO:0008006" key="2">
    <source>
        <dbReference type="Google" id="ProtNLM"/>
    </source>
</evidence>
<evidence type="ECO:0000313" key="1">
    <source>
        <dbReference type="EMBL" id="VAW89572.1"/>
    </source>
</evidence>
<dbReference type="InterPro" id="IPR015867">
    <property type="entry name" value="N-reg_PII/ATP_PRibTrfase_C"/>
</dbReference>
<reference evidence="1" key="1">
    <citation type="submission" date="2018-06" db="EMBL/GenBank/DDBJ databases">
        <authorList>
            <person name="Zhirakovskaya E."/>
        </authorList>
    </citation>
    <scope>NUCLEOTIDE SEQUENCE</scope>
</reference>
<protein>
    <recommendedName>
        <fullName evidence="2">Nitrogen regulatory protein P-II</fullName>
    </recommendedName>
</protein>
<dbReference type="PANTHER" id="PTHR30115">
    <property type="entry name" value="NITROGEN REGULATORY PROTEIN P-II"/>
    <property type="match status" value="1"/>
</dbReference>
<dbReference type="AlphaFoldDB" id="A0A3B0ZQ61"/>
<organism evidence="1">
    <name type="scientific">hydrothermal vent metagenome</name>
    <dbReference type="NCBI Taxonomy" id="652676"/>
    <lineage>
        <taxon>unclassified sequences</taxon>
        <taxon>metagenomes</taxon>
        <taxon>ecological metagenomes</taxon>
    </lineage>
</organism>
<dbReference type="Gene3D" id="3.30.70.120">
    <property type="match status" value="1"/>
</dbReference>
<dbReference type="InterPro" id="IPR002187">
    <property type="entry name" value="N-reg_PII"/>
</dbReference>
<dbReference type="GO" id="GO:0030234">
    <property type="term" value="F:enzyme regulator activity"/>
    <property type="evidence" value="ECO:0007669"/>
    <property type="project" value="InterPro"/>
</dbReference>
<dbReference type="SMART" id="SM00938">
    <property type="entry name" value="P-II"/>
    <property type="match status" value="1"/>
</dbReference>
<sequence length="108" mass="12146">MNYRKVTAIIRRDVLEKVEKKLQKTGVQGISVTRVKGYGEYADFYSKDWMVSHARIEIFTHQSKANAIAEAIMAVAHTGVEGDGIVAVLPVEKLYRIRTHSEAIVDDI</sequence>
<proteinExistence type="predicted"/>
<dbReference type="PROSITE" id="PS51343">
    <property type="entry name" value="PII_GLNB_DOM"/>
    <property type="match status" value="1"/>
</dbReference>
<dbReference type="GO" id="GO:0005829">
    <property type="term" value="C:cytosol"/>
    <property type="evidence" value="ECO:0007669"/>
    <property type="project" value="TreeGrafter"/>
</dbReference>
<dbReference type="SUPFAM" id="SSF54913">
    <property type="entry name" value="GlnB-like"/>
    <property type="match status" value="1"/>
</dbReference>
<dbReference type="PRINTS" id="PR00340">
    <property type="entry name" value="PIIGLNB"/>
</dbReference>